<keyword evidence="8" id="KW-1185">Reference proteome</keyword>
<dbReference type="PRINTS" id="PR00502">
    <property type="entry name" value="NUDIXFAMILY"/>
</dbReference>
<dbReference type="InterPro" id="IPR020084">
    <property type="entry name" value="NUDIX_hydrolase_CS"/>
</dbReference>
<organism evidence="7 8">
    <name type="scientific">Streptomyces stramineus</name>
    <dbReference type="NCBI Taxonomy" id="173861"/>
    <lineage>
        <taxon>Bacteria</taxon>
        <taxon>Bacillati</taxon>
        <taxon>Actinomycetota</taxon>
        <taxon>Actinomycetes</taxon>
        <taxon>Kitasatosporales</taxon>
        <taxon>Streptomycetaceae</taxon>
        <taxon>Streptomyces</taxon>
    </lineage>
</organism>
<accession>A0ABN0ZZZ6</accession>
<comment type="cofactor">
    <cofactor evidence="1">
        <name>Mg(2+)</name>
        <dbReference type="ChEBI" id="CHEBI:18420"/>
    </cofactor>
</comment>
<evidence type="ECO:0000256" key="3">
    <source>
        <dbReference type="ARBA" id="ARBA00022801"/>
    </source>
</evidence>
<feature type="domain" description="Nudix hydrolase" evidence="6">
    <location>
        <begin position="4"/>
        <end position="136"/>
    </location>
</feature>
<keyword evidence="4" id="KW-0460">Magnesium</keyword>
<dbReference type="GO" id="GO:0016787">
    <property type="term" value="F:hydrolase activity"/>
    <property type="evidence" value="ECO:0007669"/>
    <property type="project" value="UniProtKB-KW"/>
</dbReference>
<evidence type="ECO:0000256" key="4">
    <source>
        <dbReference type="ARBA" id="ARBA00022842"/>
    </source>
</evidence>
<evidence type="ECO:0000256" key="5">
    <source>
        <dbReference type="RuleBase" id="RU003476"/>
    </source>
</evidence>
<dbReference type="Proteomes" id="UP001499895">
    <property type="component" value="Unassembled WGS sequence"/>
</dbReference>
<dbReference type="InterPro" id="IPR020476">
    <property type="entry name" value="Nudix_hydrolase"/>
</dbReference>
<dbReference type="RefSeq" id="WP_344090080.1">
    <property type="nucleotide sequence ID" value="NZ_BAAAHB010000026.1"/>
</dbReference>
<reference evidence="7 8" key="1">
    <citation type="journal article" date="2019" name="Int. J. Syst. Evol. Microbiol.">
        <title>The Global Catalogue of Microorganisms (GCM) 10K type strain sequencing project: providing services to taxonomists for standard genome sequencing and annotation.</title>
        <authorList>
            <consortium name="The Broad Institute Genomics Platform"/>
            <consortium name="The Broad Institute Genome Sequencing Center for Infectious Disease"/>
            <person name="Wu L."/>
            <person name="Ma J."/>
        </authorList>
    </citation>
    <scope>NUCLEOTIDE SEQUENCE [LARGE SCALE GENOMIC DNA]</scope>
    <source>
        <strain evidence="7 8">JCM 10649</strain>
    </source>
</reference>
<evidence type="ECO:0000313" key="8">
    <source>
        <dbReference type="Proteomes" id="UP001499895"/>
    </source>
</evidence>
<evidence type="ECO:0000313" key="7">
    <source>
        <dbReference type="EMBL" id="GAA0464238.1"/>
    </source>
</evidence>
<dbReference type="SUPFAM" id="SSF55811">
    <property type="entry name" value="Nudix"/>
    <property type="match status" value="1"/>
</dbReference>
<dbReference type="InterPro" id="IPR015797">
    <property type="entry name" value="NUDIX_hydrolase-like_dom_sf"/>
</dbReference>
<proteinExistence type="inferred from homology"/>
<evidence type="ECO:0000256" key="1">
    <source>
        <dbReference type="ARBA" id="ARBA00001946"/>
    </source>
</evidence>
<dbReference type="EMBL" id="BAAAHB010000026">
    <property type="protein sequence ID" value="GAA0464238.1"/>
    <property type="molecule type" value="Genomic_DNA"/>
</dbReference>
<protein>
    <submittedName>
        <fullName evidence="7">NUDIX hydrolase</fullName>
    </submittedName>
</protein>
<keyword evidence="3 5" id="KW-0378">Hydrolase</keyword>
<gene>
    <name evidence="7" type="ORF">GCM10009544_28230</name>
</gene>
<evidence type="ECO:0000259" key="6">
    <source>
        <dbReference type="PROSITE" id="PS51462"/>
    </source>
</evidence>
<dbReference type="PANTHER" id="PTHR43046">
    <property type="entry name" value="GDP-MANNOSE MANNOSYL HYDROLASE"/>
    <property type="match status" value="1"/>
</dbReference>
<dbReference type="InterPro" id="IPR000086">
    <property type="entry name" value="NUDIX_hydrolase_dom"/>
</dbReference>
<dbReference type="CDD" id="cd04685">
    <property type="entry name" value="NUDIX_Hydrolase"/>
    <property type="match status" value="1"/>
</dbReference>
<name>A0ABN0ZZZ6_9ACTN</name>
<dbReference type="PROSITE" id="PS00893">
    <property type="entry name" value="NUDIX_BOX"/>
    <property type="match status" value="1"/>
</dbReference>
<dbReference type="PANTHER" id="PTHR43046:SF12">
    <property type="entry name" value="GDP-MANNOSE MANNOSYL HYDROLASE"/>
    <property type="match status" value="1"/>
</dbReference>
<evidence type="ECO:0000256" key="2">
    <source>
        <dbReference type="ARBA" id="ARBA00005582"/>
    </source>
</evidence>
<comment type="caution">
    <text evidence="7">The sequence shown here is derived from an EMBL/GenBank/DDBJ whole genome shotgun (WGS) entry which is preliminary data.</text>
</comment>
<dbReference type="Gene3D" id="3.90.79.10">
    <property type="entry name" value="Nucleoside Triphosphate Pyrophosphohydrolase"/>
    <property type="match status" value="1"/>
</dbReference>
<dbReference type="PROSITE" id="PS51462">
    <property type="entry name" value="NUDIX"/>
    <property type="match status" value="1"/>
</dbReference>
<comment type="similarity">
    <text evidence="2 5">Belongs to the Nudix hydrolase family.</text>
</comment>
<dbReference type="Pfam" id="PF00293">
    <property type="entry name" value="NUDIX"/>
    <property type="match status" value="1"/>
</dbReference>
<sequence length="153" mass="17003">MTPPIRHAARAIALDEKDRVLLLHYDEGEGFWATPGGSLDEGETHETALRRELREELGVTDAELGPQLAERNQEHEVGGRTVRQVERYYLVRFATGTADLSRATQPDTIRSLRWWSVTELDMTDETVYPHGLGGLVAGLLSNGTPVRPVTLIS</sequence>